<dbReference type="InterPro" id="IPR029030">
    <property type="entry name" value="Caspase-like_dom_sf"/>
</dbReference>
<feature type="compositionally biased region" description="Polar residues" evidence="1">
    <location>
        <begin position="199"/>
        <end position="208"/>
    </location>
</feature>
<proteinExistence type="predicted"/>
<evidence type="ECO:0000313" key="5">
    <source>
        <dbReference type="Proteomes" id="UP001610100"/>
    </source>
</evidence>
<evidence type="ECO:0000256" key="2">
    <source>
        <dbReference type="SAM" id="SignalP"/>
    </source>
</evidence>
<dbReference type="InterPro" id="IPR011600">
    <property type="entry name" value="Pept_C14_caspase"/>
</dbReference>
<dbReference type="GO" id="GO:0016787">
    <property type="term" value="F:hydrolase activity"/>
    <property type="evidence" value="ECO:0007669"/>
    <property type="project" value="UniProtKB-KW"/>
</dbReference>
<evidence type="ECO:0000259" key="3">
    <source>
        <dbReference type="Pfam" id="PF00656"/>
    </source>
</evidence>
<dbReference type="Gene3D" id="3.40.50.1460">
    <property type="match status" value="1"/>
</dbReference>
<dbReference type="Pfam" id="PF00656">
    <property type="entry name" value="Peptidase_C14"/>
    <property type="match status" value="1"/>
</dbReference>
<feature type="chain" id="PRO_5046245059" evidence="2">
    <location>
        <begin position="20"/>
        <end position="658"/>
    </location>
</feature>
<dbReference type="EC" id="3.4.22.-" evidence="4"/>
<dbReference type="EMBL" id="JBAWKB010000005">
    <property type="protein sequence ID" value="MFH6772957.1"/>
    <property type="molecule type" value="Genomic_DNA"/>
</dbReference>
<dbReference type="PANTHER" id="PTHR48104:SF30">
    <property type="entry name" value="METACASPASE-1"/>
    <property type="match status" value="1"/>
</dbReference>
<sequence length="658" mass="73186">MKKIVIALLLCFCFQFIHAEKYALIIAIGDYPKKTGWSTISSANDVPLIQQTLLNQDFKAENIQILLNADATYAGIENALNALLKKIQPDDIVVIHYSGHGQQIFDDDENEEIDDKDEALVPYDAWAKYTYNYKGEHHFRDDELGNYITKFRNALKSKGQLLLLLDSCHSGSSTRGGIARGSRSVFAPDGWKPDKEGSSKGSDMTEQSTEKLASNAAPFVLISGASADELNYEYKGTGSLSYAFSKAMSKLGSDYSYNQLFANIQTVMSVISPQQNPTIEGDVNVALFNNAYIKQQPFFKVTAIPRGDVLKIQAGKLQGIFKNTTINILPSGSARVEEGNIITKGLVVNAKFNEAIIKLDKPLEDTNISKYWVFIDKPAYGDIAVDVYFDGTLTNKSIRSGIEAFLEENHLGKVVKDTLESDVILAQEGEEITIYAPNGRVPISNDEDSRGGATLDDIKNKLFSFAQGQYLKNLDMKNSDYEFEFKLIPVSYDVLLDEIGEKLDPKDFENDNGTFQVHEETDHVVLQVTNKSKTPLYFSIIEINSKGEINPFMPNGDCSLNDNERKLLPGKTMTFDDCVFSFYPPYEKLVLKGFATPYPINFQSTVETRGDSSRSASNPLESFLGDTYSQSRGSDGNKSSANIDGYSTEFVYEIVKKE</sequence>
<name>A0ABW7N1M1_9FLAO</name>
<evidence type="ECO:0000313" key="4">
    <source>
        <dbReference type="EMBL" id="MFH6772957.1"/>
    </source>
</evidence>
<keyword evidence="4" id="KW-0378">Hydrolase</keyword>
<gene>
    <name evidence="4" type="ORF">V8G58_13520</name>
</gene>
<comment type="caution">
    <text evidence="4">The sequence shown here is derived from an EMBL/GenBank/DDBJ whole genome shotgun (WGS) entry which is preliminary data.</text>
</comment>
<feature type="region of interest" description="Disordered" evidence="1">
    <location>
        <begin position="606"/>
        <end position="642"/>
    </location>
</feature>
<reference evidence="4 5" key="1">
    <citation type="submission" date="2024-02" db="EMBL/GenBank/DDBJ databases">
        <title>A Gaetbulibacter species isolated from tidal flats and genomic insights of their niches.</title>
        <authorList>
            <person name="Ye Y."/>
        </authorList>
    </citation>
    <scope>NUCLEOTIDE SEQUENCE [LARGE SCALE GENOMIC DNA]</scope>
    <source>
        <strain evidence="4 5">KYW382</strain>
    </source>
</reference>
<feature type="signal peptide" evidence="2">
    <location>
        <begin position="1"/>
        <end position="19"/>
    </location>
</feature>
<dbReference type="PANTHER" id="PTHR48104">
    <property type="entry name" value="METACASPASE-4"/>
    <property type="match status" value="1"/>
</dbReference>
<organism evidence="4 5">
    <name type="scientific">Gaetbulibacter aestuarii</name>
    <dbReference type="NCBI Taxonomy" id="1502358"/>
    <lineage>
        <taxon>Bacteria</taxon>
        <taxon>Pseudomonadati</taxon>
        <taxon>Bacteroidota</taxon>
        <taxon>Flavobacteriia</taxon>
        <taxon>Flavobacteriales</taxon>
        <taxon>Flavobacteriaceae</taxon>
        <taxon>Gaetbulibacter</taxon>
    </lineage>
</organism>
<protein>
    <submittedName>
        <fullName evidence="4">Caspase family protein</fullName>
        <ecNumber evidence="4">3.4.22.-</ecNumber>
    </submittedName>
</protein>
<dbReference type="RefSeq" id="WP_344741997.1">
    <property type="nucleotide sequence ID" value="NZ_BAABAY010000007.1"/>
</dbReference>
<dbReference type="InterPro" id="IPR050452">
    <property type="entry name" value="Metacaspase"/>
</dbReference>
<keyword evidence="5" id="KW-1185">Reference proteome</keyword>
<evidence type="ECO:0000256" key="1">
    <source>
        <dbReference type="SAM" id="MobiDB-lite"/>
    </source>
</evidence>
<accession>A0ABW7N1M1</accession>
<keyword evidence="2" id="KW-0732">Signal</keyword>
<dbReference type="SUPFAM" id="SSF52129">
    <property type="entry name" value="Caspase-like"/>
    <property type="match status" value="1"/>
</dbReference>
<feature type="compositionally biased region" description="Polar residues" evidence="1">
    <location>
        <begin position="627"/>
        <end position="642"/>
    </location>
</feature>
<feature type="domain" description="Peptidase C14 caspase" evidence="3">
    <location>
        <begin position="21"/>
        <end position="281"/>
    </location>
</feature>
<dbReference type="Proteomes" id="UP001610100">
    <property type="component" value="Unassembled WGS sequence"/>
</dbReference>
<feature type="region of interest" description="Disordered" evidence="1">
    <location>
        <begin position="184"/>
        <end position="208"/>
    </location>
</feature>
<feature type="compositionally biased region" description="Polar residues" evidence="1">
    <location>
        <begin position="606"/>
        <end position="620"/>
    </location>
</feature>